<keyword evidence="2" id="KW-1185">Reference proteome</keyword>
<dbReference type="Proteomes" id="UP001302274">
    <property type="component" value="Unassembled WGS sequence"/>
</dbReference>
<comment type="caution">
    <text evidence="1">The sequence shown here is derived from an EMBL/GenBank/DDBJ whole genome shotgun (WGS) entry which is preliminary data.</text>
</comment>
<dbReference type="EMBL" id="JAYGJQ010000001">
    <property type="protein sequence ID" value="MEA9354682.1"/>
    <property type="molecule type" value="Genomic_DNA"/>
</dbReference>
<dbReference type="RefSeq" id="WP_323574151.1">
    <property type="nucleotide sequence ID" value="NZ_JAYGJQ010000001.1"/>
</dbReference>
<sequence length="440" mass="51164">MIQTHQQLLITRDEYNTLFSKNEFYPIQKAYTTPHFLVLGLRFPGQNVVLYIGRGNQYEGFFLSNKFPPSYLRIQDRLLDYTRKYLVGARLGKMEVDDNHFLTLFHFKNEHTDNSFSFGYKDRQLFFVRQCKEEIYTSWNGETSSGKDIGQLVDSLLGKKSLPETTRASSWTLESYFEDEQKKMSGKPVQKKKEKFLQKKLNNITSDLGDVQKWHLMEDDLLSEETEVEFGEHQTVIHGHKVKFSSHLNQWQKRDVVFGKIKKLKKAEEILKSRLQETDEELSKVKQGEFEYEVTKEKAIAPLWKTSAVGRSSANSDHNVKNFQLKKFTGTIALDAESNDWLRSQSAKDHYWFHIENYPGAHCLIKNDDISTLSGEDLSAIASMLRDYSQLEITEIPVIYSQLKNVKGLKGAQGKVLIKKPRYLRCNYINWKEIITIGQP</sequence>
<evidence type="ECO:0000313" key="2">
    <source>
        <dbReference type="Proteomes" id="UP001302274"/>
    </source>
</evidence>
<name>A0ABU5VNR2_9BACT</name>
<organism evidence="1 2">
    <name type="scientific">Bacteriovorax antarcticus</name>
    <dbReference type="NCBI Taxonomy" id="3088717"/>
    <lineage>
        <taxon>Bacteria</taxon>
        <taxon>Pseudomonadati</taxon>
        <taxon>Bdellovibrionota</taxon>
        <taxon>Bacteriovoracia</taxon>
        <taxon>Bacteriovoracales</taxon>
        <taxon>Bacteriovoracaceae</taxon>
        <taxon>Bacteriovorax</taxon>
    </lineage>
</organism>
<reference evidence="1 2" key="1">
    <citation type="submission" date="2023-11" db="EMBL/GenBank/DDBJ databases">
        <title>A Novel Polar Bacteriovorax (B. antarcticus) Isolated from the Biocrust in Antarctica.</title>
        <authorList>
            <person name="Mun W."/>
            <person name="Choi S.Y."/>
            <person name="Mitchell R.J."/>
        </authorList>
    </citation>
    <scope>NUCLEOTIDE SEQUENCE [LARGE SCALE GENOMIC DNA]</scope>
    <source>
        <strain evidence="1 2">PP10</strain>
    </source>
</reference>
<accession>A0ABU5VNR2</accession>
<evidence type="ECO:0000313" key="1">
    <source>
        <dbReference type="EMBL" id="MEA9354682.1"/>
    </source>
</evidence>
<proteinExistence type="predicted"/>
<protein>
    <recommendedName>
        <fullName evidence="3">NFACT RNA-binding domain-containing protein</fullName>
    </recommendedName>
</protein>
<gene>
    <name evidence="1" type="ORF">SHI21_00600</name>
</gene>
<evidence type="ECO:0008006" key="3">
    <source>
        <dbReference type="Google" id="ProtNLM"/>
    </source>
</evidence>